<dbReference type="PANTHER" id="PTHR24372:SF0">
    <property type="entry name" value="THYROTROPIN RECEPTOR"/>
    <property type="match status" value="1"/>
</dbReference>
<comment type="similarity">
    <text evidence="15">Belongs to the G-protein coupled receptor 1 family. FSH/LSH/TSH subfamily.</text>
</comment>
<keyword evidence="8 15" id="KW-1133">Transmembrane helix</keyword>
<evidence type="ECO:0000256" key="3">
    <source>
        <dbReference type="ARBA" id="ARBA00022475"/>
    </source>
</evidence>
<reference evidence="17" key="1">
    <citation type="submission" date="2025-08" db="UniProtKB">
        <authorList>
            <consortium name="Ensembl"/>
        </authorList>
    </citation>
    <scope>IDENTIFICATION</scope>
</reference>
<keyword evidence="12 15" id="KW-0675">Receptor</keyword>
<keyword evidence="7" id="KW-0677">Repeat</keyword>
<keyword evidence="13" id="KW-0325">Glycoprotein</keyword>
<feature type="transmembrane region" description="Helical" evidence="15">
    <location>
        <begin position="607"/>
        <end position="629"/>
    </location>
</feature>
<feature type="chain" id="PRO_5018382971" description="Thyrotropin receptor" evidence="15">
    <location>
        <begin position="21"/>
        <end position="661"/>
    </location>
</feature>
<dbReference type="Gene3D" id="1.20.1070.10">
    <property type="entry name" value="Rhodopsin 7-helix transmembrane proteins"/>
    <property type="match status" value="1"/>
</dbReference>
<reference evidence="17" key="2">
    <citation type="submission" date="2025-09" db="UniProtKB">
        <authorList>
            <consortium name="Ensembl"/>
        </authorList>
    </citation>
    <scope>IDENTIFICATION</scope>
</reference>
<feature type="transmembrane region" description="Helical" evidence="15">
    <location>
        <begin position="518"/>
        <end position="541"/>
    </location>
</feature>
<evidence type="ECO:0000313" key="17">
    <source>
        <dbReference type="Ensembl" id="ENSACIP00000013875.1"/>
    </source>
</evidence>
<dbReference type="InterPro" id="IPR026906">
    <property type="entry name" value="LRR_5"/>
</dbReference>
<dbReference type="GO" id="GO:0016323">
    <property type="term" value="C:basolateral plasma membrane"/>
    <property type="evidence" value="ECO:0007669"/>
    <property type="project" value="UniProtKB-SubCell"/>
</dbReference>
<dbReference type="AlphaFoldDB" id="A0A3Q0S049"/>
<dbReference type="InterPro" id="IPR002274">
    <property type="entry name" value="TSH_rcpt"/>
</dbReference>
<dbReference type="Gene3D" id="3.80.10.10">
    <property type="entry name" value="Ribonuclease Inhibitor"/>
    <property type="match status" value="1"/>
</dbReference>
<evidence type="ECO:0000256" key="1">
    <source>
        <dbReference type="ARBA" id="ARBA00004554"/>
    </source>
</evidence>
<evidence type="ECO:0000256" key="9">
    <source>
        <dbReference type="ARBA" id="ARBA00023040"/>
    </source>
</evidence>
<protein>
    <recommendedName>
        <fullName evidence="2 15">Thyrotropin receptor</fullName>
    </recommendedName>
</protein>
<keyword evidence="10 15" id="KW-0472">Membrane</keyword>
<feature type="transmembrane region" description="Helical" evidence="15">
    <location>
        <begin position="432"/>
        <end position="456"/>
    </location>
</feature>
<proteinExistence type="inferred from homology"/>
<dbReference type="Pfam" id="PF00001">
    <property type="entry name" value="7tm_1"/>
    <property type="match status" value="1"/>
</dbReference>
<dbReference type="SUPFAM" id="SSF52058">
    <property type="entry name" value="L domain-like"/>
    <property type="match status" value="1"/>
</dbReference>
<feature type="transmembrane region" description="Helical" evidence="15">
    <location>
        <begin position="561"/>
        <end position="586"/>
    </location>
</feature>
<organism evidence="17 18">
    <name type="scientific">Amphilophus citrinellus</name>
    <name type="common">Midas cichlid</name>
    <name type="synonym">Cichlasoma citrinellum</name>
    <dbReference type="NCBI Taxonomy" id="61819"/>
    <lineage>
        <taxon>Eukaryota</taxon>
        <taxon>Metazoa</taxon>
        <taxon>Chordata</taxon>
        <taxon>Craniata</taxon>
        <taxon>Vertebrata</taxon>
        <taxon>Euteleostomi</taxon>
        <taxon>Actinopterygii</taxon>
        <taxon>Neopterygii</taxon>
        <taxon>Teleostei</taxon>
        <taxon>Neoteleostei</taxon>
        <taxon>Acanthomorphata</taxon>
        <taxon>Ovalentaria</taxon>
        <taxon>Cichlomorphae</taxon>
        <taxon>Cichliformes</taxon>
        <taxon>Cichlidae</taxon>
        <taxon>New World cichlids</taxon>
        <taxon>Cichlasomatinae</taxon>
        <taxon>Heroini</taxon>
        <taxon>Amphilophus</taxon>
    </lineage>
</organism>
<dbReference type="GO" id="GO:0004996">
    <property type="term" value="F:thyroid-stimulating hormone receptor activity"/>
    <property type="evidence" value="ECO:0007669"/>
    <property type="project" value="InterPro"/>
</dbReference>
<gene>
    <name evidence="15" type="primary">TSHR</name>
</gene>
<dbReference type="SUPFAM" id="SSF81321">
    <property type="entry name" value="Family A G protein-coupled receptor-like"/>
    <property type="match status" value="1"/>
</dbReference>
<feature type="transmembrane region" description="Helical" evidence="15">
    <location>
        <begin position="476"/>
        <end position="497"/>
    </location>
</feature>
<dbReference type="GeneTree" id="ENSGT00940000156510"/>
<keyword evidence="6 15" id="KW-0732">Signal</keyword>
<evidence type="ECO:0000256" key="7">
    <source>
        <dbReference type="ARBA" id="ARBA00022737"/>
    </source>
</evidence>
<dbReference type="GO" id="GO:0008528">
    <property type="term" value="F:G protein-coupled peptide receptor activity"/>
    <property type="evidence" value="ECO:0007669"/>
    <property type="project" value="TreeGrafter"/>
</dbReference>
<accession>A0A3Q0S049</accession>
<evidence type="ECO:0000259" key="16">
    <source>
        <dbReference type="PROSITE" id="PS50262"/>
    </source>
</evidence>
<keyword evidence="18" id="KW-1185">Reference proteome</keyword>
<evidence type="ECO:0000256" key="6">
    <source>
        <dbReference type="ARBA" id="ARBA00022729"/>
    </source>
</evidence>
<feature type="transmembrane region" description="Helical" evidence="15">
    <location>
        <begin position="399"/>
        <end position="420"/>
    </location>
</feature>
<evidence type="ECO:0000313" key="18">
    <source>
        <dbReference type="Proteomes" id="UP000261340"/>
    </source>
</evidence>
<evidence type="ECO:0000256" key="10">
    <source>
        <dbReference type="ARBA" id="ARBA00023136"/>
    </source>
</evidence>
<keyword evidence="4" id="KW-0433">Leucine-rich repeat</keyword>
<dbReference type="GO" id="GO:0009755">
    <property type="term" value="P:hormone-mediated signaling pathway"/>
    <property type="evidence" value="ECO:0007669"/>
    <property type="project" value="TreeGrafter"/>
</dbReference>
<keyword evidence="3 15" id="KW-1003">Cell membrane</keyword>
<dbReference type="InterPro" id="IPR017452">
    <property type="entry name" value="GPCR_Rhodpsn_7TM"/>
</dbReference>
<feature type="domain" description="G-protein coupled receptors family 1 profile" evidence="16">
    <location>
        <begin position="411"/>
        <end position="658"/>
    </location>
</feature>
<evidence type="ECO:0000256" key="8">
    <source>
        <dbReference type="ARBA" id="ARBA00022989"/>
    </source>
</evidence>
<dbReference type="OMA" id="VICNLTW"/>
<dbReference type="InterPro" id="IPR032675">
    <property type="entry name" value="LRR_dom_sf"/>
</dbReference>
<dbReference type="InterPro" id="IPR002131">
    <property type="entry name" value="Gphrmn_rcpt_fam"/>
</dbReference>
<feature type="signal peptide" evidence="15">
    <location>
        <begin position="1"/>
        <end position="20"/>
    </location>
</feature>
<dbReference type="GO" id="GO:0007189">
    <property type="term" value="P:adenylate cyclase-activating G protein-coupled receptor signaling pathway"/>
    <property type="evidence" value="ECO:0007669"/>
    <property type="project" value="TreeGrafter"/>
</dbReference>
<keyword evidence="11" id="KW-1015">Disulfide bond</keyword>
<keyword evidence="9 15" id="KW-0297">G-protein coupled receptor</keyword>
<dbReference type="Proteomes" id="UP000261340">
    <property type="component" value="Unplaced"/>
</dbReference>
<dbReference type="PANTHER" id="PTHR24372">
    <property type="entry name" value="GLYCOPROTEIN HORMONE RECEPTOR"/>
    <property type="match status" value="1"/>
</dbReference>
<dbReference type="PRINTS" id="PR00237">
    <property type="entry name" value="GPCRRHODOPSN"/>
</dbReference>
<keyword evidence="14 15" id="KW-0807">Transducer</keyword>
<dbReference type="PRINTS" id="PR00373">
    <property type="entry name" value="GLYCHORMONER"/>
</dbReference>
<comment type="function">
    <text evidence="15">Receptor for the thyroid-stimulating hormone (TSH) or thyrotropin. Also acts as a receptor for the heterodimeric glycoprotein hormone (GPHA2:GPHB5) or thyrostimulin. The activity of this receptor is mediated by G proteins which activate adenylate cyclase. Plays a central role in controlling thyroid cell metabolism.</text>
</comment>
<evidence type="ECO:0000256" key="4">
    <source>
        <dbReference type="ARBA" id="ARBA00022614"/>
    </source>
</evidence>
<evidence type="ECO:0000256" key="2">
    <source>
        <dbReference type="ARBA" id="ARBA00017324"/>
    </source>
</evidence>
<dbReference type="Pfam" id="PF13306">
    <property type="entry name" value="LRR_5"/>
    <property type="match status" value="2"/>
</dbReference>
<dbReference type="InterPro" id="IPR000276">
    <property type="entry name" value="GPCR_Rhodpsn"/>
</dbReference>
<evidence type="ECO:0000256" key="13">
    <source>
        <dbReference type="ARBA" id="ARBA00023180"/>
    </source>
</evidence>
<sequence>MNSVFYLPFFTFIIVKTTLHLEYCPPQCQCEWETHSVSCFGVEVMPVFHSSTKEVWLKGTKLSSIPENAFENLANISQIYISDDSTLRYLERHSFYNLSTVTHIQLNGIKTLSHIDQEAFKNLPNLKYLGITNTGLTSFPGLRHIQSSREDFILEIVENVFIQVIPANSFTGISVNALTIMLNSNGVKKIQNYAFNGSKLEELCCPVNYSLFFVCHSRELSDTKVHSLPSIGMKNIEKLQAKNTWALKTLPPFRAFVHLQSAELTFPSHCCGLKMLKRWRGHSEAVICNLTWATSGKRPSTILSQRYLGHNISQHLKAERFGLPTASSANSNPNSLICLTKKSQNDGLFNLKIYSEHLSEGFDSELCNELHTHDGPSCTPLPDALNPCEDVMSQGFLRVLVWVVSFFAISANLLVLFILLTSRQKLSITRFLIGHLAFADWCMGLYLLLIASVDFYTRSHYHHYAITWQTGSGCNVAGTLSVFASELSMYTLTLISLQRWHAIFSAMRPDRKMRLRHASVLMLGGWFLCVFLALLPVAGVSSYQKVSICLPMDTGTTAARAYIVSVLTVNVIAFMVVCLCYIHIYFMVHNPHHNSSRCDINMAKRMFFIIFTNFLCQAPICFYGLSAALHHPLITVTDSKVRLYVILIFNSDFFFCIYNNG</sequence>
<evidence type="ECO:0000256" key="14">
    <source>
        <dbReference type="ARBA" id="ARBA00023224"/>
    </source>
</evidence>
<evidence type="ECO:0000256" key="15">
    <source>
        <dbReference type="RuleBase" id="RU361222"/>
    </source>
</evidence>
<evidence type="ECO:0000256" key="11">
    <source>
        <dbReference type="ARBA" id="ARBA00023157"/>
    </source>
</evidence>
<dbReference type="PROSITE" id="PS50262">
    <property type="entry name" value="G_PROTEIN_RECEP_F1_2"/>
    <property type="match status" value="1"/>
</dbReference>
<dbReference type="PRINTS" id="PR01145">
    <property type="entry name" value="TSHRECEPTOR"/>
</dbReference>
<keyword evidence="5 15" id="KW-0812">Transmembrane</keyword>
<feature type="transmembrane region" description="Helical" evidence="15">
    <location>
        <begin position="641"/>
        <end position="658"/>
    </location>
</feature>
<dbReference type="Ensembl" id="ENSACIT00000014248.1">
    <property type="protein sequence ID" value="ENSACIP00000013875.1"/>
    <property type="gene ID" value="ENSACIG00000010780.1"/>
</dbReference>
<name>A0A3Q0S049_AMPCI</name>
<comment type="subcellular location">
    <subcellularLocation>
        <location evidence="1">Basolateral cell membrane</location>
        <topology evidence="1">Multi-pass membrane protein</topology>
    </subcellularLocation>
    <subcellularLocation>
        <location evidence="15">Cell membrane</location>
        <topology evidence="15">Multi-pass membrane protein</topology>
    </subcellularLocation>
</comment>
<dbReference type="STRING" id="61819.ENSACIP00000013875"/>
<evidence type="ECO:0000256" key="5">
    <source>
        <dbReference type="ARBA" id="ARBA00022692"/>
    </source>
</evidence>
<evidence type="ECO:0000256" key="12">
    <source>
        <dbReference type="ARBA" id="ARBA00023170"/>
    </source>
</evidence>